<dbReference type="EMBL" id="NJAI01000006">
    <property type="protein sequence ID" value="PHM53562.1"/>
    <property type="molecule type" value="Genomic_DNA"/>
</dbReference>
<accession>A0A2G0Q2W8</accession>
<evidence type="ECO:0000313" key="1">
    <source>
        <dbReference type="EMBL" id="AOM39785.1"/>
    </source>
</evidence>
<dbReference type="AlphaFoldDB" id="A0A2G0Q2W8"/>
<sequence>MGDDTEENIEKLLQWGYGEIEEHEALMRDAVRISQQRWQENLSDEEKNKQFSFLKNSNRKESLTIALAPLKDQIKDDTIHQINELGSKVDYSQAISEDKATALDKLYAMARKVNSTLTAFFLVKSLPESEENNENT</sequence>
<evidence type="ECO:0000313" key="3">
    <source>
        <dbReference type="Proteomes" id="UP000094600"/>
    </source>
</evidence>
<evidence type="ECO:0000313" key="2">
    <source>
        <dbReference type="EMBL" id="PHM53562.1"/>
    </source>
</evidence>
<protein>
    <submittedName>
        <fullName evidence="2">Uncharacterized protein</fullName>
    </submittedName>
</protein>
<reference evidence="1 3" key="1">
    <citation type="submission" date="2016-06" db="EMBL/GenBank/DDBJ databases">
        <title>Bacterial characters and pathogenicity of Xenorhabdus hominickii from an entomopathogenic nematode, Steinernema monticolum.</title>
        <authorList>
            <person name="Park Y."/>
            <person name="Kim Y."/>
        </authorList>
    </citation>
    <scope>NUCLEOTIDE SEQUENCE [LARGE SCALE GENOMIC DNA]</scope>
    <source>
        <strain evidence="1 3">ANU1</strain>
    </source>
</reference>
<dbReference type="EMBL" id="CP016176">
    <property type="protein sequence ID" value="AOM39785.1"/>
    <property type="molecule type" value="Genomic_DNA"/>
</dbReference>
<gene>
    <name evidence="1" type="ORF">A9255_03850</name>
    <name evidence="2" type="ORF">Xhom_03561</name>
</gene>
<reference evidence="2 4" key="2">
    <citation type="journal article" date="2017" name="Nat. Microbiol.">
        <title>Natural product diversity associated with the nematode symbionts Photorhabdus and Xenorhabdus.</title>
        <authorList>
            <person name="Tobias N.J."/>
            <person name="Wolff H."/>
            <person name="Djahanschiri B."/>
            <person name="Grundmann F."/>
            <person name="Kronenwerth M."/>
            <person name="Shi Y.M."/>
            <person name="Simonyi S."/>
            <person name="Grun P."/>
            <person name="Shapiro-Ilan D."/>
            <person name="Pidot S.J."/>
            <person name="Stinear T.P."/>
            <person name="Ebersberger I."/>
            <person name="Bode H.B."/>
        </authorList>
    </citation>
    <scope>NUCLEOTIDE SEQUENCE [LARGE SCALE GENOMIC DNA]</scope>
    <source>
        <strain evidence="2 4">DSM 17903</strain>
    </source>
</reference>
<dbReference type="RefSeq" id="WP_069315536.1">
    <property type="nucleotide sequence ID" value="NZ_CAWNQJ010000090.1"/>
</dbReference>
<evidence type="ECO:0000313" key="4">
    <source>
        <dbReference type="Proteomes" id="UP000225433"/>
    </source>
</evidence>
<dbReference type="Proteomes" id="UP000094600">
    <property type="component" value="Chromosome"/>
</dbReference>
<dbReference type="Proteomes" id="UP000225433">
    <property type="component" value="Unassembled WGS sequence"/>
</dbReference>
<dbReference type="STRING" id="351679.A9255_03850"/>
<name>A0A2G0Q2W8_XENHO</name>
<keyword evidence="3" id="KW-1185">Reference proteome</keyword>
<proteinExistence type="predicted"/>
<dbReference type="KEGG" id="xho:A9255_03850"/>
<dbReference type="OrthoDB" id="6442715at2"/>
<organism evidence="2 4">
    <name type="scientific">Xenorhabdus hominickii</name>
    <dbReference type="NCBI Taxonomy" id="351679"/>
    <lineage>
        <taxon>Bacteria</taxon>
        <taxon>Pseudomonadati</taxon>
        <taxon>Pseudomonadota</taxon>
        <taxon>Gammaproteobacteria</taxon>
        <taxon>Enterobacterales</taxon>
        <taxon>Morganellaceae</taxon>
        <taxon>Xenorhabdus</taxon>
    </lineage>
</organism>